<name>A0A4S5E0G3_9MICC</name>
<proteinExistence type="predicted"/>
<sequence length="125" mass="14733">MDTDWIEHRRAEDRERGRAEDRERVGWMKPVDDGFVAVDLLGRHRTDVVDWLTAEETLDELGLSYLAEPYEVRLDHGGWLRVRIAEVSPHEVRVKKDDWGDMSAPQLYYTVSFPVDDEQLRPLQR</sequence>
<evidence type="ECO:0000313" key="2">
    <source>
        <dbReference type="Proteomes" id="UP000305233"/>
    </source>
</evidence>
<dbReference type="Proteomes" id="UP000305233">
    <property type="component" value="Unassembled WGS sequence"/>
</dbReference>
<organism evidence="1 2">
    <name type="scientific">Arthrobacter echini</name>
    <dbReference type="NCBI Taxonomy" id="1529066"/>
    <lineage>
        <taxon>Bacteria</taxon>
        <taxon>Bacillati</taxon>
        <taxon>Actinomycetota</taxon>
        <taxon>Actinomycetes</taxon>
        <taxon>Micrococcales</taxon>
        <taxon>Micrococcaceae</taxon>
        <taxon>Arthrobacter</taxon>
    </lineage>
</organism>
<evidence type="ECO:0000313" key="1">
    <source>
        <dbReference type="EMBL" id="THJ64760.1"/>
    </source>
</evidence>
<dbReference type="AlphaFoldDB" id="A0A4S5E0G3"/>
<comment type="caution">
    <text evidence="1">The sequence shown here is derived from an EMBL/GenBank/DDBJ whole genome shotgun (WGS) entry which is preliminary data.</text>
</comment>
<gene>
    <name evidence="1" type="ORF">E8P82_14125</name>
</gene>
<reference evidence="1 2" key="1">
    <citation type="submission" date="2019-04" db="EMBL/GenBank/DDBJ databases">
        <authorList>
            <person name="Liu Q."/>
            <person name="Xin Y.-H."/>
        </authorList>
    </citation>
    <scope>NUCLEOTIDE SEQUENCE [LARGE SCALE GENOMIC DNA]</scope>
    <source>
        <strain evidence="1 2">AM23</strain>
    </source>
</reference>
<dbReference type="RefSeq" id="WP_136455695.1">
    <property type="nucleotide sequence ID" value="NZ_SSWH01000018.1"/>
</dbReference>
<accession>A0A4S5E0G3</accession>
<protein>
    <submittedName>
        <fullName evidence="1">Uncharacterized protein</fullName>
    </submittedName>
</protein>
<dbReference type="EMBL" id="SSWH01000018">
    <property type="protein sequence ID" value="THJ64760.1"/>
    <property type="molecule type" value="Genomic_DNA"/>
</dbReference>
<dbReference type="OrthoDB" id="68692at2"/>
<keyword evidence="2" id="KW-1185">Reference proteome</keyword>